<dbReference type="InterPro" id="IPR036942">
    <property type="entry name" value="Beta-barrel_TonB_sf"/>
</dbReference>
<evidence type="ECO:0000256" key="7">
    <source>
        <dbReference type="ARBA" id="ARBA00023136"/>
    </source>
</evidence>
<dbReference type="InterPro" id="IPR039426">
    <property type="entry name" value="TonB-dep_rcpt-like"/>
</dbReference>
<evidence type="ECO:0000256" key="8">
    <source>
        <dbReference type="ARBA" id="ARBA00023237"/>
    </source>
</evidence>
<dbReference type="Pfam" id="PF07715">
    <property type="entry name" value="Plug"/>
    <property type="match status" value="1"/>
</dbReference>
<dbReference type="Pfam" id="PF13715">
    <property type="entry name" value="CarbopepD_reg_2"/>
    <property type="match status" value="1"/>
</dbReference>
<comment type="subcellular location">
    <subcellularLocation>
        <location evidence="1">Cell outer membrane</location>
        <topology evidence="1">Multi-pass membrane protein</topology>
    </subcellularLocation>
</comment>
<evidence type="ECO:0000313" key="10">
    <source>
        <dbReference type="EMBL" id="VBB43727.1"/>
    </source>
</evidence>
<keyword evidence="3" id="KW-1134">Transmembrane beta strand</keyword>
<reference evidence="10" key="1">
    <citation type="submission" date="2018-07" db="EMBL/GenBank/DDBJ databases">
        <authorList>
            <consortium name="Genoscope - CEA"/>
            <person name="William W."/>
        </authorList>
    </citation>
    <scope>NUCLEOTIDE SEQUENCE</scope>
    <source>
        <strain evidence="10">IK1</strain>
    </source>
</reference>
<dbReference type="Gene3D" id="2.170.130.10">
    <property type="entry name" value="TonB-dependent receptor, plug domain"/>
    <property type="match status" value="1"/>
</dbReference>
<dbReference type="InterPro" id="IPR037066">
    <property type="entry name" value="Plug_dom_sf"/>
</dbReference>
<dbReference type="PROSITE" id="PS01156">
    <property type="entry name" value="TONB_DEPENDENT_REC_2"/>
    <property type="match status" value="1"/>
</dbReference>
<keyword evidence="4" id="KW-0812">Transmembrane</keyword>
<evidence type="ECO:0000256" key="6">
    <source>
        <dbReference type="ARBA" id="ARBA00023077"/>
    </source>
</evidence>
<organism evidence="10">
    <name type="scientific">uncultured Paludibacter sp</name>
    <dbReference type="NCBI Taxonomy" id="497635"/>
    <lineage>
        <taxon>Bacteria</taxon>
        <taxon>Pseudomonadati</taxon>
        <taxon>Bacteroidota</taxon>
        <taxon>Bacteroidia</taxon>
        <taxon>Bacteroidales</taxon>
        <taxon>Paludibacteraceae</taxon>
        <taxon>Paludibacter</taxon>
        <taxon>environmental samples</taxon>
    </lineage>
</organism>
<feature type="domain" description="TonB-dependent receptor plug" evidence="9">
    <location>
        <begin position="115"/>
        <end position="222"/>
    </location>
</feature>
<gene>
    <name evidence="10" type="ORF">TRIP_D210022</name>
</gene>
<dbReference type="GO" id="GO:0015344">
    <property type="term" value="F:siderophore uptake transmembrane transporter activity"/>
    <property type="evidence" value="ECO:0007669"/>
    <property type="project" value="TreeGrafter"/>
</dbReference>
<dbReference type="GO" id="GO:0009279">
    <property type="term" value="C:cell outer membrane"/>
    <property type="evidence" value="ECO:0007669"/>
    <property type="project" value="UniProtKB-SubCell"/>
</dbReference>
<keyword evidence="2" id="KW-0813">Transport</keyword>
<name>A0A653A6S0_9BACT</name>
<evidence type="ECO:0000256" key="3">
    <source>
        <dbReference type="ARBA" id="ARBA00022452"/>
    </source>
</evidence>
<proteinExistence type="predicted"/>
<evidence type="ECO:0000259" key="9">
    <source>
        <dbReference type="Pfam" id="PF07715"/>
    </source>
</evidence>
<evidence type="ECO:0000256" key="2">
    <source>
        <dbReference type="ARBA" id="ARBA00022448"/>
    </source>
</evidence>
<keyword evidence="7" id="KW-0472">Membrane</keyword>
<evidence type="ECO:0000256" key="5">
    <source>
        <dbReference type="ARBA" id="ARBA00022729"/>
    </source>
</evidence>
<dbReference type="SUPFAM" id="SSF49464">
    <property type="entry name" value="Carboxypeptidase regulatory domain-like"/>
    <property type="match status" value="1"/>
</dbReference>
<keyword evidence="5" id="KW-0732">Signal</keyword>
<dbReference type="AlphaFoldDB" id="A0A653A6S0"/>
<protein>
    <recommendedName>
        <fullName evidence="9">TonB-dependent receptor plug domain-containing protein</fullName>
    </recommendedName>
</protein>
<sequence>MKKFFGFFLTLFLTIPIYSQLQIQGKIVDASTNEPLVGVTVFNPKTSTGTSTTLDGSFLLKATTDIKELNISYVGYTSKTISVNLSQPNLGIITLKSEVIGLNDVVVTSSIAIRRKTPVALSVIEPLDIQEKLGTQEFPEILKSTPSVYATKQGGGFGDSRINLRGFESANIAVMINGVPMNDMEWGGIYWSNWAGLSDVTRSMQVQRGLGASKVAAPSVGGSINIVTKSTDAKKGGSFSYSTGNDGYNKFSFNVSTGLSPTGWAMTFLGAKTWGNGYIQGTEFEGYSYFLNISKIINDNHQLSFTAFGAPQWHNQRYNGDKLLIEDWQKLKDSYKFNPTYGFDINGQRKTANFNYYHKPQISLNHFWTMNDKSSLSSALYMSIGDGGGYAWRGNNSSMLYGTNTATGKLNTTYRGIDGYMDYGILQQENAANPNGSQAVITNSRNNHTWVGLLSTYTTELAKNLDFYAGLDLRYYAGKHDAVIVNLMGGDFYIDPSRANVIYSSNAGNPSYVNEHLHEGDIVYRNNTGYVAQEGVFSQAEYTLDKLNIFLAGSVSNSTYWKIDKFYYDNEKSPSKSFLGFTAKTGANYNLDDKNNVFANIGYISRAPFMSGGYFTSIHTSNAVNNDAVNEKVFSMELGYGYRSKYFTGNLNVYSTSWLDKTMVKTFTSAADIGFINLTGVNALHQGVELDFVVKPIENLELRGMASIGDWRWKSKASGYLFDKDGQPVNAALSTLDKNGNVIEMHSAEHAYMELDLRNVKVGNSAQTTFALGTKYKFLKSFSAGLDYTHYARNYANFSIAANTGTTVYVTPWMIPQAGVFDFNANYKFKIGGFDAILFGNINNLLNQEYIADAQDLTPTSNTTDEWKNVSVMYGFGRTYVITLKLNF</sequence>
<dbReference type="InterPro" id="IPR010917">
    <property type="entry name" value="TonB_rcpt_CS"/>
</dbReference>
<keyword evidence="6" id="KW-0798">TonB box</keyword>
<dbReference type="Gene3D" id="2.40.170.20">
    <property type="entry name" value="TonB-dependent receptor, beta-barrel domain"/>
    <property type="match status" value="1"/>
</dbReference>
<dbReference type="Gene3D" id="2.60.40.1120">
    <property type="entry name" value="Carboxypeptidase-like, regulatory domain"/>
    <property type="match status" value="1"/>
</dbReference>
<dbReference type="InterPro" id="IPR012910">
    <property type="entry name" value="Plug_dom"/>
</dbReference>
<keyword evidence="8" id="KW-0998">Cell outer membrane</keyword>
<evidence type="ECO:0000256" key="4">
    <source>
        <dbReference type="ARBA" id="ARBA00022692"/>
    </source>
</evidence>
<evidence type="ECO:0000256" key="1">
    <source>
        <dbReference type="ARBA" id="ARBA00004571"/>
    </source>
</evidence>
<dbReference type="GO" id="GO:0044718">
    <property type="term" value="P:siderophore transmembrane transport"/>
    <property type="evidence" value="ECO:0007669"/>
    <property type="project" value="TreeGrafter"/>
</dbReference>
<dbReference type="SUPFAM" id="SSF56935">
    <property type="entry name" value="Porins"/>
    <property type="match status" value="1"/>
</dbReference>
<dbReference type="EMBL" id="UPXZ01000014">
    <property type="protein sequence ID" value="VBB43727.1"/>
    <property type="molecule type" value="Genomic_DNA"/>
</dbReference>
<dbReference type="PANTHER" id="PTHR30069">
    <property type="entry name" value="TONB-DEPENDENT OUTER MEMBRANE RECEPTOR"/>
    <property type="match status" value="1"/>
</dbReference>
<accession>A0A653A6S0</accession>
<dbReference type="PANTHER" id="PTHR30069:SF29">
    <property type="entry name" value="HEMOGLOBIN AND HEMOGLOBIN-HAPTOGLOBIN-BINDING PROTEIN 1-RELATED"/>
    <property type="match status" value="1"/>
</dbReference>
<dbReference type="InterPro" id="IPR008969">
    <property type="entry name" value="CarboxyPept-like_regulatory"/>
</dbReference>